<evidence type="ECO:0000256" key="2">
    <source>
        <dbReference type="SAM" id="Coils"/>
    </source>
</evidence>
<dbReference type="PANTHER" id="PTHR47357">
    <property type="entry name" value="COP1-INTERACTIVE PROTEIN 1"/>
    <property type="match status" value="1"/>
</dbReference>
<dbReference type="InParanoid" id="A0A251TJE6"/>
<dbReference type="Gramene" id="mRNA:HanXRQr2_Chr06g0241441">
    <property type="protein sequence ID" value="mRNA:HanXRQr2_Chr06g0241441"/>
    <property type="gene ID" value="HanXRQr2_Chr06g0241441"/>
</dbReference>
<feature type="coiled-coil region" evidence="2">
    <location>
        <begin position="546"/>
        <end position="576"/>
    </location>
</feature>
<evidence type="ECO:0000256" key="1">
    <source>
        <dbReference type="ARBA" id="ARBA00023054"/>
    </source>
</evidence>
<gene>
    <name evidence="6" type="ORF">HannXRQ_Chr10g0292651</name>
    <name evidence="5" type="ORF">HanXRQr2_Chr06g0241441</name>
</gene>
<evidence type="ECO:0000313" key="5">
    <source>
        <dbReference type="EMBL" id="KAF5800857.1"/>
    </source>
</evidence>
<reference evidence="5" key="1">
    <citation type="journal article" date="2017" name="Nature">
        <title>The sunflower genome provides insights into oil metabolism, flowering and Asterid evolution.</title>
        <authorList>
            <person name="Badouin H."/>
            <person name="Gouzy J."/>
            <person name="Grassa C.J."/>
            <person name="Murat F."/>
            <person name="Staton S.E."/>
            <person name="Cottret L."/>
            <person name="Lelandais-Briere C."/>
            <person name="Owens G.L."/>
            <person name="Carrere S."/>
            <person name="Mayjonade B."/>
            <person name="Legrand L."/>
            <person name="Gill N."/>
            <person name="Kane N.C."/>
            <person name="Bowers J.E."/>
            <person name="Hubner S."/>
            <person name="Bellec A."/>
            <person name="Berard A."/>
            <person name="Berges H."/>
            <person name="Blanchet N."/>
            <person name="Boniface M.C."/>
            <person name="Brunel D."/>
            <person name="Catrice O."/>
            <person name="Chaidir N."/>
            <person name="Claudel C."/>
            <person name="Donnadieu C."/>
            <person name="Faraut T."/>
            <person name="Fievet G."/>
            <person name="Helmstetter N."/>
            <person name="King M."/>
            <person name="Knapp S.J."/>
            <person name="Lai Z."/>
            <person name="Le Paslier M.C."/>
            <person name="Lippi Y."/>
            <person name="Lorenzon L."/>
            <person name="Mandel J.R."/>
            <person name="Marage G."/>
            <person name="Marchand G."/>
            <person name="Marquand E."/>
            <person name="Bret-Mestries E."/>
            <person name="Morien E."/>
            <person name="Nambeesan S."/>
            <person name="Nguyen T."/>
            <person name="Pegot-Espagnet P."/>
            <person name="Pouilly N."/>
            <person name="Raftis F."/>
            <person name="Sallet E."/>
            <person name="Schiex T."/>
            <person name="Thomas J."/>
            <person name="Vandecasteele C."/>
            <person name="Vares D."/>
            <person name="Vear F."/>
            <person name="Vautrin S."/>
            <person name="Crespi M."/>
            <person name="Mangin B."/>
            <person name="Burke J.M."/>
            <person name="Salse J."/>
            <person name="Munos S."/>
            <person name="Vincourt P."/>
            <person name="Rieseberg L.H."/>
            <person name="Langlade N.B."/>
        </authorList>
    </citation>
    <scope>NUCLEOTIDE SEQUENCE</scope>
    <source>
        <tissue evidence="5">Leaves</tissue>
    </source>
</reference>
<dbReference type="GO" id="GO:0005200">
    <property type="term" value="F:structural constituent of cytoskeleton"/>
    <property type="evidence" value="ECO:0000318"/>
    <property type="project" value="GO_Central"/>
</dbReference>
<feature type="compositionally biased region" description="Polar residues" evidence="3">
    <location>
        <begin position="136"/>
        <end position="146"/>
    </location>
</feature>
<dbReference type="EMBL" id="MNCJ02000321">
    <property type="protein sequence ID" value="KAF5800857.1"/>
    <property type="molecule type" value="Genomic_DNA"/>
</dbReference>
<dbReference type="GO" id="GO:0005856">
    <property type="term" value="C:cytoskeleton"/>
    <property type="evidence" value="ECO:0000318"/>
    <property type="project" value="GO_Central"/>
</dbReference>
<feature type="coiled-coil region" evidence="2">
    <location>
        <begin position="256"/>
        <end position="382"/>
    </location>
</feature>
<evidence type="ECO:0000256" key="3">
    <source>
        <dbReference type="SAM" id="MobiDB-lite"/>
    </source>
</evidence>
<protein>
    <recommendedName>
        <fullName evidence="4">NAB domain-containing protein</fullName>
    </recommendedName>
</protein>
<dbReference type="FunCoup" id="A0A251TJE6">
    <property type="interactions" value="123"/>
</dbReference>
<dbReference type="OMA" id="FEECTGH"/>
<name>A0A251TJE6_HELAN</name>
<dbReference type="EMBL" id="CM007899">
    <property type="protein sequence ID" value="OTG10883.1"/>
    <property type="molecule type" value="Genomic_DNA"/>
</dbReference>
<dbReference type="InterPro" id="IPR011684">
    <property type="entry name" value="NAB"/>
</dbReference>
<reference evidence="6" key="2">
    <citation type="submission" date="2017-02" db="EMBL/GenBank/DDBJ databases">
        <title>Sunflower complete genome.</title>
        <authorList>
            <person name="Langlade N."/>
            <person name="Munos S."/>
        </authorList>
    </citation>
    <scope>NUCLEOTIDE SEQUENCE [LARGE SCALE GENOMIC DNA]</scope>
    <source>
        <tissue evidence="6">Leaves</tissue>
    </source>
</reference>
<keyword evidence="7" id="KW-1185">Reference proteome</keyword>
<keyword evidence="1 2" id="KW-0175">Coiled coil</keyword>
<feature type="coiled-coil region" evidence="2">
    <location>
        <begin position="162"/>
        <end position="189"/>
    </location>
</feature>
<dbReference type="PANTHER" id="PTHR47357:SF4">
    <property type="entry name" value="MYOSIN HEAVY CHAIN-LIKE PROTEIN"/>
    <property type="match status" value="1"/>
</dbReference>
<proteinExistence type="predicted"/>
<dbReference type="Pfam" id="PF07765">
    <property type="entry name" value="KIP1"/>
    <property type="match status" value="1"/>
</dbReference>
<accession>A0A251TJE6</accession>
<evidence type="ECO:0000313" key="7">
    <source>
        <dbReference type="Proteomes" id="UP000215914"/>
    </source>
</evidence>
<organism evidence="6 7">
    <name type="scientific">Helianthus annuus</name>
    <name type="common">Common sunflower</name>
    <dbReference type="NCBI Taxonomy" id="4232"/>
    <lineage>
        <taxon>Eukaryota</taxon>
        <taxon>Viridiplantae</taxon>
        <taxon>Streptophyta</taxon>
        <taxon>Embryophyta</taxon>
        <taxon>Tracheophyta</taxon>
        <taxon>Spermatophyta</taxon>
        <taxon>Magnoliopsida</taxon>
        <taxon>eudicotyledons</taxon>
        <taxon>Gunneridae</taxon>
        <taxon>Pentapetalae</taxon>
        <taxon>asterids</taxon>
        <taxon>campanulids</taxon>
        <taxon>Asterales</taxon>
        <taxon>Asteraceae</taxon>
        <taxon>Asteroideae</taxon>
        <taxon>Heliantheae alliance</taxon>
        <taxon>Heliantheae</taxon>
        <taxon>Helianthus</taxon>
    </lineage>
</organism>
<reference evidence="5" key="3">
    <citation type="submission" date="2020-06" db="EMBL/GenBank/DDBJ databases">
        <title>Helianthus annuus Genome sequencing and assembly Release 2.</title>
        <authorList>
            <person name="Gouzy J."/>
            <person name="Langlade N."/>
            <person name="Munos S."/>
        </authorList>
    </citation>
    <scope>NUCLEOTIDE SEQUENCE</scope>
    <source>
        <tissue evidence="5">Leaves</tissue>
    </source>
</reference>
<dbReference type="OrthoDB" id="10255522at2759"/>
<dbReference type="PROSITE" id="PS51774">
    <property type="entry name" value="NAB"/>
    <property type="match status" value="1"/>
</dbReference>
<feature type="domain" description="NAB" evidence="4">
    <location>
        <begin position="8"/>
        <end position="86"/>
    </location>
</feature>
<dbReference type="GO" id="GO:0003779">
    <property type="term" value="F:actin binding"/>
    <property type="evidence" value="ECO:0007669"/>
    <property type="project" value="InterPro"/>
</dbReference>
<sequence>MTKFRWNESMNMFRDHVDPDKEEQRKQIIIETDAKVDKIVKLVKNLNSGTKETRQRKRSEVISLIEDFYKQYQAMCALYEDLREGVKRKCNNEEDKEDNESISSSNSLGMESAAYYSPGSGSKTPNIDPPKVALTQDGQSMRSENSCHSLEALSVDKSPFKMKVLEDKVSALKLEIETLNCQKSDHEQEFKGRHDRFHKRLQENIGLQLVSAFREKDENVLKKVDECEKFFNNKVEESMDRVENLKNFLYGKEKELQILRIQNQESEIKLEKKAKEVSDSLNLQETLAEKLKEKTTNEEGLVEERDHLKEQVKDLETKIECLSNENRLSKDENKNQRKTVSELEEKLQDSQISAAESRTECVKDCSNKMKSLQQKFESLDKNDEQRDMLANKLNPEAKCSLQGMVKKMGEVMDEFRKNSEDSVRILNRRVCVSEQLNNETRDWYKKTRDQHEQDKKDNDLAFHSIKIIMSGVSETLSVSETFGLRFAECCEAFNNRVSKVSCEINFVRDWVKRKNGALVQVKEDFDALVVQLGDKEEEILWSRQKALKLENKLRDLEKVVKENDEAMIVLKEEKREAIRQLCIWIDHHRSRSDFLKKAFFELVARCQRSC</sequence>
<evidence type="ECO:0000259" key="4">
    <source>
        <dbReference type="PROSITE" id="PS51774"/>
    </source>
</evidence>
<dbReference type="Proteomes" id="UP000215914">
    <property type="component" value="Chromosome 10"/>
</dbReference>
<dbReference type="AlphaFoldDB" id="A0A251TJE6"/>
<evidence type="ECO:0000313" key="6">
    <source>
        <dbReference type="EMBL" id="OTG10883.1"/>
    </source>
</evidence>
<feature type="region of interest" description="Disordered" evidence="3">
    <location>
        <begin position="90"/>
        <end position="146"/>
    </location>
</feature>